<dbReference type="STRING" id="1128400.I2FRM5"/>
<evidence type="ECO:0000256" key="6">
    <source>
        <dbReference type="ARBA" id="ARBA00022895"/>
    </source>
</evidence>
<dbReference type="eggNOG" id="ENOG502SETJ">
    <property type="taxonomic scope" value="Eukaryota"/>
</dbReference>
<feature type="compositionally biased region" description="Polar residues" evidence="10">
    <location>
        <begin position="18"/>
        <end position="34"/>
    </location>
</feature>
<feature type="domain" description="Telomeric single stranded DNA binding POT1/Cdc13" evidence="11">
    <location>
        <begin position="379"/>
        <end position="528"/>
    </location>
</feature>
<feature type="compositionally biased region" description="Low complexity" evidence="10">
    <location>
        <begin position="337"/>
        <end position="358"/>
    </location>
</feature>
<dbReference type="GO" id="GO:0032210">
    <property type="term" value="P:regulation of telomere maintenance via telomerase"/>
    <property type="evidence" value="ECO:0007669"/>
    <property type="project" value="TreeGrafter"/>
</dbReference>
<keyword evidence="7" id="KW-0238">DNA-binding</keyword>
<dbReference type="CDD" id="cd04497">
    <property type="entry name" value="hPOT1_OB1_like"/>
    <property type="match status" value="1"/>
</dbReference>
<reference evidence="12 13" key="1">
    <citation type="journal article" date="2012" name="Plant Cell">
        <title>Genome comparison of barley and maize smut fungi reveals targeted loss of RNA silencing components and species-specific presence of transposable elements.</title>
        <authorList>
            <person name="Laurie J.D."/>
            <person name="Ali S."/>
            <person name="Linning R."/>
            <person name="Mannhaupt G."/>
            <person name="Wong P."/>
            <person name="Gueldener U."/>
            <person name="Muensterkoetter M."/>
            <person name="Moore R."/>
            <person name="Kahmann R."/>
            <person name="Bakkeren G."/>
            <person name="Schirawski J."/>
        </authorList>
    </citation>
    <scope>NUCLEOTIDE SEQUENCE [LARGE SCALE GENOMIC DNA]</scope>
    <source>
        <strain evidence="13">Uh4875-4</strain>
    </source>
</reference>
<dbReference type="Gene3D" id="2.40.50.140">
    <property type="entry name" value="Nucleic acid-binding proteins"/>
    <property type="match status" value="2"/>
</dbReference>
<dbReference type="AlphaFoldDB" id="I2FRM5"/>
<comment type="subcellular location">
    <subcellularLocation>
        <location evidence="2">Chromosome</location>
        <location evidence="2">Telomere</location>
    </subcellularLocation>
    <subcellularLocation>
        <location evidence="1">Nucleus</location>
    </subcellularLocation>
</comment>
<dbReference type="GO" id="GO:0000783">
    <property type="term" value="C:nuclear telomere cap complex"/>
    <property type="evidence" value="ECO:0007669"/>
    <property type="project" value="TreeGrafter"/>
</dbReference>
<dbReference type="GO" id="GO:0098505">
    <property type="term" value="F:G-rich strand telomeric DNA binding"/>
    <property type="evidence" value="ECO:0007669"/>
    <property type="project" value="TreeGrafter"/>
</dbReference>
<feature type="region of interest" description="Disordered" evidence="10">
    <location>
        <begin position="953"/>
        <end position="987"/>
    </location>
</feature>
<dbReference type="Pfam" id="PF16686">
    <property type="entry name" value="POT1PC"/>
    <property type="match status" value="1"/>
</dbReference>
<protein>
    <recommendedName>
        <fullName evidence="4">Protection of telomeres protein 1</fullName>
    </recommendedName>
</protein>
<evidence type="ECO:0000256" key="10">
    <source>
        <dbReference type="SAM" id="MobiDB-lite"/>
    </source>
</evidence>
<feature type="compositionally biased region" description="Polar residues" evidence="10">
    <location>
        <begin position="236"/>
        <end position="249"/>
    </location>
</feature>
<dbReference type="PANTHER" id="PTHR14513:SF0">
    <property type="entry name" value="PROTECTION OF TELOMERES PROTEIN 1"/>
    <property type="match status" value="1"/>
</dbReference>
<evidence type="ECO:0000256" key="3">
    <source>
        <dbReference type="ARBA" id="ARBA00008442"/>
    </source>
</evidence>
<keyword evidence="9" id="KW-0175">Coiled coil</keyword>
<organism evidence="12 13">
    <name type="scientific">Ustilago hordei</name>
    <name type="common">Barley covered smut fungus</name>
    <dbReference type="NCBI Taxonomy" id="120017"/>
    <lineage>
        <taxon>Eukaryota</taxon>
        <taxon>Fungi</taxon>
        <taxon>Dikarya</taxon>
        <taxon>Basidiomycota</taxon>
        <taxon>Ustilaginomycotina</taxon>
        <taxon>Ustilaginomycetes</taxon>
        <taxon>Ustilaginales</taxon>
        <taxon>Ustilaginaceae</taxon>
        <taxon>Ustilago</taxon>
    </lineage>
</organism>
<dbReference type="FunFam" id="2.40.50.140:FF:000990">
    <property type="match status" value="1"/>
</dbReference>
<feature type="compositionally biased region" description="Polar residues" evidence="10">
    <location>
        <begin position="268"/>
        <end position="279"/>
    </location>
</feature>
<feature type="region of interest" description="Disordered" evidence="10">
    <location>
        <begin position="306"/>
        <end position="372"/>
    </location>
</feature>
<evidence type="ECO:0000256" key="4">
    <source>
        <dbReference type="ARBA" id="ARBA00015253"/>
    </source>
</evidence>
<dbReference type="GO" id="GO:0016233">
    <property type="term" value="P:telomere capping"/>
    <property type="evidence" value="ECO:0007669"/>
    <property type="project" value="TreeGrafter"/>
</dbReference>
<accession>I2FRM5</accession>
<dbReference type="HOGENOM" id="CLU_291363_0_0_1"/>
<keyword evidence="8" id="KW-0539">Nucleus</keyword>
<proteinExistence type="inferred from homology"/>
<evidence type="ECO:0000256" key="5">
    <source>
        <dbReference type="ARBA" id="ARBA00022454"/>
    </source>
</evidence>
<dbReference type="InterPro" id="IPR032042">
    <property type="entry name" value="POT1PC"/>
</dbReference>
<dbReference type="GO" id="GO:0010521">
    <property type="term" value="F:telomerase inhibitor activity"/>
    <property type="evidence" value="ECO:0007669"/>
    <property type="project" value="TreeGrafter"/>
</dbReference>
<evidence type="ECO:0000313" key="13">
    <source>
        <dbReference type="Proteomes" id="UP000006174"/>
    </source>
</evidence>
<feature type="region of interest" description="Disordered" evidence="10">
    <location>
        <begin position="236"/>
        <end position="288"/>
    </location>
</feature>
<keyword evidence="13" id="KW-1185">Reference proteome</keyword>
<name>I2FRM5_USTHO</name>
<feature type="region of interest" description="Disordered" evidence="10">
    <location>
        <begin position="1"/>
        <end position="50"/>
    </location>
</feature>
<dbReference type="InterPro" id="IPR028389">
    <property type="entry name" value="POT1"/>
</dbReference>
<comment type="similarity">
    <text evidence="3">Belongs to the telombin family.</text>
</comment>
<feature type="compositionally biased region" description="Low complexity" evidence="10">
    <location>
        <begin position="250"/>
        <end position="262"/>
    </location>
</feature>
<evidence type="ECO:0000256" key="8">
    <source>
        <dbReference type="ARBA" id="ARBA00023242"/>
    </source>
</evidence>
<dbReference type="SUPFAM" id="SSF50249">
    <property type="entry name" value="Nucleic acid-binding proteins"/>
    <property type="match status" value="2"/>
</dbReference>
<dbReference type="SMART" id="SM00976">
    <property type="entry name" value="Telo_bind"/>
    <property type="match status" value="1"/>
</dbReference>
<gene>
    <name evidence="12" type="ORF">UHOR_03051</name>
</gene>
<evidence type="ECO:0000313" key="12">
    <source>
        <dbReference type="EMBL" id="CCF49568.1"/>
    </source>
</evidence>
<evidence type="ECO:0000256" key="9">
    <source>
        <dbReference type="SAM" id="Coils"/>
    </source>
</evidence>
<feature type="region of interest" description="Disordered" evidence="10">
    <location>
        <begin position="767"/>
        <end position="800"/>
    </location>
</feature>
<comment type="caution">
    <text evidence="12">The sequence shown here is derived from an EMBL/GenBank/DDBJ whole genome shotgun (WGS) entry which is preliminary data.</text>
</comment>
<evidence type="ECO:0000259" key="11">
    <source>
        <dbReference type="SMART" id="SM00976"/>
    </source>
</evidence>
<dbReference type="PANTHER" id="PTHR14513">
    <property type="entry name" value="PROTECTION OF TELOMERES 1"/>
    <property type="match status" value="1"/>
</dbReference>
<evidence type="ECO:0000256" key="7">
    <source>
        <dbReference type="ARBA" id="ARBA00023125"/>
    </source>
</evidence>
<feature type="compositionally biased region" description="Low complexity" evidence="10">
    <location>
        <begin position="960"/>
        <end position="978"/>
    </location>
</feature>
<dbReference type="OMA" id="HFRDMAN"/>
<dbReference type="Pfam" id="PF02765">
    <property type="entry name" value="POT1"/>
    <property type="match status" value="1"/>
</dbReference>
<keyword evidence="5" id="KW-0158">Chromosome</keyword>
<dbReference type="InterPro" id="IPR011564">
    <property type="entry name" value="Telomer_end-bd_POT1/Cdc13"/>
</dbReference>
<feature type="coiled-coil region" evidence="9">
    <location>
        <begin position="689"/>
        <end position="716"/>
    </location>
</feature>
<evidence type="ECO:0000256" key="2">
    <source>
        <dbReference type="ARBA" id="ARBA00004574"/>
    </source>
</evidence>
<feature type="compositionally biased region" description="Low complexity" evidence="10">
    <location>
        <begin position="315"/>
        <end position="326"/>
    </location>
</feature>
<evidence type="ECO:0000256" key="1">
    <source>
        <dbReference type="ARBA" id="ARBA00004123"/>
    </source>
</evidence>
<dbReference type="EMBL" id="CAGI01000146">
    <property type="protein sequence ID" value="CCF49568.1"/>
    <property type="molecule type" value="Genomic_DNA"/>
</dbReference>
<dbReference type="InterPro" id="IPR012340">
    <property type="entry name" value="NA-bd_OB-fold"/>
</dbReference>
<dbReference type="Proteomes" id="UP000006174">
    <property type="component" value="Unassembled WGS sequence"/>
</dbReference>
<sequence length="1029" mass="110744">MPRKRKAPKREPSEGDSRSNISSNTHNDTANVASTCMPAPSAFPSTHRQPTAEPCLVASLARQDTTDVQPSKWARVLSDNEEDRLGKLVGLERWVESVGHGRGAAVSICGQVTRLTPSTSSPSLTAFLAELSCFQPNNPGQRSELHISFQGQLAQKVAEPLLLLHRLGPPAVIYISGFAAQLSHLQQGMAYVIFKHDQLVLKMSPQPPSHDLSAPTSAIWIEQLATHPILASATTAPPSLRHQQPSTHVQPQPAAGAAANPVQPSPPSQLSDWFSTPDPSGNAPVRPNAVPVTTVAAGNILTMAALPPAPPQPAHPQAMQPPAAAPSVVKSEAQAGTSSSSTSCSRPGRAASRQASAAPQPPCRNAPNVKPKRMGNCIYTPMSMVRDGERASFVGVVVAAGDPRRSTSGTRDLGIKITIADASCLSGTGYAKQLARSITVMLFAQQAERIPQNIAQGHIFAVRSVQVQMFSGKPQAVGKSAANWSWATYDPVSGDLCASSNFPLASHTPPECSAEEMEHFRDMANSFSELQGVDANVVTRSSRPTLKLKDVSENTFFDTVVEVLKVYTHTLAPDLYVTDYTNHSLFYRGNDKYLRLESEVPYPDDTDGWGHVFQISLWDSHATIAEGLQTGDIIRIQNVRPKLNPRGLLTGGLGSSTDSGIKIRTLKLTDEARVELEQRRARFMETLFVAEEEAVADQVERKMQSASQQQRQAEQIQPPAPVIAQQAEASAARPVPAQSANAVSDNAAASDTAIQVGLSAAQAATFARTQESPARRVEGATEASPTASTQPPFPTPAQRQIRAMQQITPSRTTALGNSSNTKRDRDDLSLVETPDLKAGMLMGPPGAVMEERRPLIRCNAPASIPLTALAELQTSSLCPGMYKVKGRVISTNPAKVEQWARLECKACKRLLPLDQRFCTKCEDEDGECLSYCLRFAIMLEEVDAEFVARKQQQRNQIQTGESSGESSGESIGESSGESSGEGGVKKEYGKHPEQVLAVYSFPSKEAGRTVRRFAALKELNCLHNPLDLL</sequence>
<keyword evidence="6" id="KW-0779">Telomere</keyword>